<dbReference type="AlphaFoldDB" id="A0A0E9T488"/>
<dbReference type="EMBL" id="GBXM01060792">
    <property type="protein sequence ID" value="JAH47785.1"/>
    <property type="molecule type" value="Transcribed_RNA"/>
</dbReference>
<evidence type="ECO:0000256" key="1">
    <source>
        <dbReference type="SAM" id="MobiDB-lite"/>
    </source>
</evidence>
<organism evidence="2">
    <name type="scientific">Anguilla anguilla</name>
    <name type="common">European freshwater eel</name>
    <name type="synonym">Muraena anguilla</name>
    <dbReference type="NCBI Taxonomy" id="7936"/>
    <lineage>
        <taxon>Eukaryota</taxon>
        <taxon>Metazoa</taxon>
        <taxon>Chordata</taxon>
        <taxon>Craniata</taxon>
        <taxon>Vertebrata</taxon>
        <taxon>Euteleostomi</taxon>
        <taxon>Actinopterygii</taxon>
        <taxon>Neopterygii</taxon>
        <taxon>Teleostei</taxon>
        <taxon>Anguilliformes</taxon>
        <taxon>Anguillidae</taxon>
        <taxon>Anguilla</taxon>
    </lineage>
</organism>
<proteinExistence type="predicted"/>
<name>A0A0E9T488_ANGAN</name>
<feature type="region of interest" description="Disordered" evidence="1">
    <location>
        <begin position="1"/>
        <end position="24"/>
    </location>
</feature>
<protein>
    <submittedName>
        <fullName evidence="2">Uncharacterized protein</fullName>
    </submittedName>
</protein>
<evidence type="ECO:0000313" key="2">
    <source>
        <dbReference type="EMBL" id="JAH47785.1"/>
    </source>
</evidence>
<accession>A0A0E9T488</accession>
<reference evidence="2" key="1">
    <citation type="submission" date="2014-11" db="EMBL/GenBank/DDBJ databases">
        <authorList>
            <person name="Amaro Gonzalez C."/>
        </authorList>
    </citation>
    <scope>NUCLEOTIDE SEQUENCE</scope>
</reference>
<feature type="compositionally biased region" description="Basic residues" evidence="1">
    <location>
        <begin position="1"/>
        <end position="11"/>
    </location>
</feature>
<reference evidence="2" key="2">
    <citation type="journal article" date="2015" name="Fish Shellfish Immunol.">
        <title>Early steps in the European eel (Anguilla anguilla)-Vibrio vulnificus interaction in the gills: Role of the RtxA13 toxin.</title>
        <authorList>
            <person name="Callol A."/>
            <person name="Pajuelo D."/>
            <person name="Ebbesson L."/>
            <person name="Teles M."/>
            <person name="MacKenzie S."/>
            <person name="Amaro C."/>
        </authorList>
    </citation>
    <scope>NUCLEOTIDE SEQUENCE</scope>
</reference>
<sequence length="64" mass="7215">MLKTRFKHRSQRKLDPKARSSAADVNADISGGIDSHVYRHCTIKKMKRECCSIVVEGEGGKKQQ</sequence>